<dbReference type="UniPathway" id="UPA00958"/>
<dbReference type="InterPro" id="IPR038107">
    <property type="entry name" value="Glycos_transf_N_sf"/>
</dbReference>
<dbReference type="AlphaFoldDB" id="A0A0A3ARI8"/>
<dbReference type="Proteomes" id="UP000030380">
    <property type="component" value="Unassembled WGS sequence"/>
</dbReference>
<evidence type="ECO:0000256" key="2">
    <source>
        <dbReference type="ARBA" id="ARBA00004713"/>
    </source>
</evidence>
<keyword evidence="13" id="KW-1003">Cell membrane</keyword>
<dbReference type="PANTHER" id="PTHR42755">
    <property type="entry name" value="3-DEOXY-MANNO-OCTULOSONATE CYTIDYLYLTRANSFERASE"/>
    <property type="match status" value="1"/>
</dbReference>
<evidence type="ECO:0000256" key="10">
    <source>
        <dbReference type="ARBA" id="ARBA00049183"/>
    </source>
</evidence>
<protein>
    <recommendedName>
        <fullName evidence="5 13">3-deoxy-D-manno-octulosonic acid transferase</fullName>
        <shortName evidence="13">Kdo transferase</shortName>
        <ecNumber evidence="4 13">2.4.99.12</ecNumber>
    </recommendedName>
    <alternativeName>
        <fullName evidence="9 13">Lipid IV(A) 3-deoxy-D-manno-octulosonic acid transferase</fullName>
    </alternativeName>
</protein>
<dbReference type="EMBL" id="JSUM01000010">
    <property type="protein sequence ID" value="KGQ70392.1"/>
    <property type="molecule type" value="Genomic_DNA"/>
</dbReference>
<dbReference type="STRING" id="505317.OA57_05940"/>
<dbReference type="Pfam" id="PF04413">
    <property type="entry name" value="Glycos_transf_N"/>
    <property type="match status" value="1"/>
</dbReference>
<comment type="similarity">
    <text evidence="3">Belongs to the glycosyltransferase group 1 family. Glycosyltransferase 30 subfamily.</text>
</comment>
<evidence type="ECO:0000313" key="16">
    <source>
        <dbReference type="EMBL" id="KGQ70392.1"/>
    </source>
</evidence>
<keyword evidence="13" id="KW-0812">Transmembrane</keyword>
<evidence type="ECO:0000256" key="1">
    <source>
        <dbReference type="ARBA" id="ARBA00004388"/>
    </source>
</evidence>
<evidence type="ECO:0000256" key="6">
    <source>
        <dbReference type="ARBA" id="ARBA00022519"/>
    </source>
</evidence>
<dbReference type="InterPro" id="IPR007507">
    <property type="entry name" value="Glycos_transf_N"/>
</dbReference>
<dbReference type="EC" id="2.4.99.12" evidence="4 13"/>
<keyword evidence="7 13" id="KW-0808">Transferase</keyword>
<dbReference type="Pfam" id="PF00534">
    <property type="entry name" value="Glycos_transf_1"/>
    <property type="match status" value="1"/>
</dbReference>
<keyword evidence="13" id="KW-1133">Transmembrane helix</keyword>
<evidence type="ECO:0000256" key="11">
    <source>
        <dbReference type="PIRSR" id="PIRSR639901-1"/>
    </source>
</evidence>
<evidence type="ECO:0000256" key="13">
    <source>
        <dbReference type="RuleBase" id="RU365103"/>
    </source>
</evidence>
<sequence>MILCCYSLLMYLIQPFVLLFTLYRSRKAPAYRKRLNERYACYGKIAVKPQGGGVLIHAASVGEVLAARQLVSAVLEQYPHLAITLTTVTPTGSERVKSIFGDKLTHVYLPYDTPTAMARFLRFVQPKLCIVMETELWPNLIDQLAKRNIPFVIANARLSARSARRYGKLKNIIRQMLSGITHIAAQDSISAGRYLALGYDQSRLSITGNLKYDLTLSAALLAQIDALRADWLASARPVWIAASTHQGEDEIILTAHRTLLQRYPDLLLLLVPRHPERFAAVNDLIAKSGLSAVRRSDQRAPAAATQVVLVDSMGELMLMYGISDMAFVGGSLLPIGGHNPLEPLAFKLPVISGRHTFNFPEVFGALKKVGGVIAIEDRSEVLAAAVTMLLNDTQKARQYGEAGYQVLIENRGALDRLMLLLRPYLEK</sequence>
<organism evidence="16 17">
    <name type="scientific">Chelonobacter oris</name>
    <dbReference type="NCBI Taxonomy" id="505317"/>
    <lineage>
        <taxon>Bacteria</taxon>
        <taxon>Pseudomonadati</taxon>
        <taxon>Pseudomonadota</taxon>
        <taxon>Gammaproteobacteria</taxon>
        <taxon>Pasteurellales</taxon>
        <taxon>Pasteurellaceae</taxon>
        <taxon>Chelonobacter</taxon>
    </lineage>
</organism>
<keyword evidence="13" id="KW-0472">Membrane</keyword>
<dbReference type="Gene3D" id="3.40.50.2000">
    <property type="entry name" value="Glycogen Phosphorylase B"/>
    <property type="match status" value="1"/>
</dbReference>
<evidence type="ECO:0000256" key="12">
    <source>
        <dbReference type="PIRSR" id="PIRSR639901-2"/>
    </source>
</evidence>
<feature type="domain" description="Glycosyl transferase family 1" evidence="14">
    <location>
        <begin position="239"/>
        <end position="405"/>
    </location>
</feature>
<evidence type="ECO:0000256" key="3">
    <source>
        <dbReference type="ARBA" id="ARBA00006380"/>
    </source>
</evidence>
<reference evidence="16 17" key="1">
    <citation type="submission" date="2014-11" db="EMBL/GenBank/DDBJ databases">
        <title>Draft genome sequence of Chelonobacter oris 1662T, associated with respiratory disease in Hermann's Tortoises.</title>
        <authorList>
            <person name="Kudirkiene E."/>
            <person name="Hansen M.J."/>
            <person name="Bojesen A.M."/>
        </authorList>
    </citation>
    <scope>NUCLEOTIDE SEQUENCE [LARGE SCALE GENOMIC DNA]</scope>
    <source>
        <strain evidence="16 17">1662</strain>
    </source>
</reference>
<comment type="subcellular location">
    <subcellularLocation>
        <location evidence="1">Cell inner membrane</location>
        <topology evidence="1">Single-pass membrane protein</topology>
        <orientation evidence="1">Cytoplasmic side</orientation>
    </subcellularLocation>
    <subcellularLocation>
        <location evidence="13">Cell membrane</location>
    </subcellularLocation>
</comment>
<keyword evidence="6" id="KW-0997">Cell inner membrane</keyword>
<dbReference type="GO" id="GO:0005886">
    <property type="term" value="C:plasma membrane"/>
    <property type="evidence" value="ECO:0007669"/>
    <property type="project" value="UniProtKB-SubCell"/>
</dbReference>
<comment type="pathway">
    <text evidence="2 13">Bacterial outer membrane biogenesis; LPS core biosynthesis.</text>
</comment>
<comment type="catalytic activity">
    <reaction evidence="10 13">
        <text>lipid IVA (E. coli) + CMP-3-deoxy-beta-D-manno-octulosonate = alpha-Kdo-(2-&gt;6)-lipid IVA (E. coli) + CMP + H(+)</text>
        <dbReference type="Rhea" id="RHEA:28066"/>
        <dbReference type="ChEBI" id="CHEBI:15378"/>
        <dbReference type="ChEBI" id="CHEBI:58603"/>
        <dbReference type="ChEBI" id="CHEBI:60364"/>
        <dbReference type="ChEBI" id="CHEBI:60377"/>
        <dbReference type="ChEBI" id="CHEBI:85987"/>
        <dbReference type="EC" id="2.4.99.12"/>
    </reaction>
</comment>
<dbReference type="FunFam" id="3.40.50.2000:FF:000032">
    <property type="entry name" value="3-deoxy-D-manno-octulosonic acid transferase"/>
    <property type="match status" value="1"/>
</dbReference>
<gene>
    <name evidence="16" type="ORF">OA57_05940</name>
</gene>
<comment type="caution">
    <text evidence="16">The sequence shown here is derived from an EMBL/GenBank/DDBJ whole genome shotgun (WGS) entry which is preliminary data.</text>
</comment>
<dbReference type="InterPro" id="IPR039901">
    <property type="entry name" value="Kdotransferase"/>
</dbReference>
<dbReference type="InterPro" id="IPR001296">
    <property type="entry name" value="Glyco_trans_1"/>
</dbReference>
<accession>A0A0A3ARI8</accession>
<dbReference type="Gene3D" id="3.40.50.11720">
    <property type="entry name" value="3-Deoxy-D-manno-octulosonic-acid transferase, N-terminal domain"/>
    <property type="match status" value="1"/>
</dbReference>
<evidence type="ECO:0000256" key="9">
    <source>
        <dbReference type="ARBA" id="ARBA00031445"/>
    </source>
</evidence>
<dbReference type="GO" id="GO:0043842">
    <property type="term" value="F:Kdo transferase activity"/>
    <property type="evidence" value="ECO:0007669"/>
    <property type="project" value="UniProtKB-EC"/>
</dbReference>
<proteinExistence type="inferred from homology"/>
<feature type="active site" description="Proton acceptor" evidence="11">
    <location>
        <position position="63"/>
    </location>
</feature>
<evidence type="ECO:0000313" key="17">
    <source>
        <dbReference type="Proteomes" id="UP000030380"/>
    </source>
</evidence>
<dbReference type="RefSeq" id="WP_034614857.1">
    <property type="nucleotide sequence ID" value="NZ_JSUM01000010.1"/>
</dbReference>
<dbReference type="PANTHER" id="PTHR42755:SF1">
    <property type="entry name" value="3-DEOXY-D-MANNO-OCTULOSONIC ACID TRANSFERASE, MITOCHONDRIAL-RELATED"/>
    <property type="match status" value="1"/>
</dbReference>
<feature type="transmembrane region" description="Helical" evidence="13">
    <location>
        <begin position="6"/>
        <end position="23"/>
    </location>
</feature>
<keyword evidence="8" id="KW-0735">Signal-anchor</keyword>
<name>A0A0A3ARI8_9PAST</name>
<evidence type="ECO:0000256" key="4">
    <source>
        <dbReference type="ARBA" id="ARBA00012621"/>
    </source>
</evidence>
<dbReference type="SUPFAM" id="SSF53756">
    <property type="entry name" value="UDP-Glycosyltransferase/glycogen phosphorylase"/>
    <property type="match status" value="1"/>
</dbReference>
<keyword evidence="17" id="KW-1185">Reference proteome</keyword>
<feature type="site" description="Transition state stabilizer" evidence="12">
    <location>
        <position position="133"/>
    </location>
</feature>
<dbReference type="FunFam" id="3.40.50.11720:FF:000001">
    <property type="entry name" value="3-deoxy-D-manno-octulosonic acid transferase"/>
    <property type="match status" value="1"/>
</dbReference>
<evidence type="ECO:0000256" key="8">
    <source>
        <dbReference type="ARBA" id="ARBA00022968"/>
    </source>
</evidence>
<dbReference type="NCBIfam" id="NF004388">
    <property type="entry name" value="PRK05749.1-4"/>
    <property type="match status" value="1"/>
</dbReference>
<feature type="site" description="Transition state stabilizer" evidence="12">
    <location>
        <position position="211"/>
    </location>
</feature>
<dbReference type="GO" id="GO:0009245">
    <property type="term" value="P:lipid A biosynthetic process"/>
    <property type="evidence" value="ECO:0007669"/>
    <property type="project" value="TreeGrafter"/>
</dbReference>
<evidence type="ECO:0000259" key="14">
    <source>
        <dbReference type="Pfam" id="PF00534"/>
    </source>
</evidence>
<feature type="domain" description="3-deoxy-D-manno-octulosonic-acid transferase N-terminal" evidence="15">
    <location>
        <begin position="33"/>
        <end position="213"/>
    </location>
</feature>
<comment type="function">
    <text evidence="13">Involved in lipopolysaccharide (LPS) biosynthesis. Catalyzes the transfer of 3-deoxy-D-manno-octulosonate (Kdo) residue(s) from CMP-Kdo to lipid IV(A), the tetraacyldisaccharide-1,4'-bisphosphate precursor of lipid A.</text>
</comment>
<keyword evidence="13" id="KW-0448">Lipopolysaccharide biosynthesis</keyword>
<dbReference type="GO" id="GO:0009244">
    <property type="term" value="P:lipopolysaccharide core region biosynthetic process"/>
    <property type="evidence" value="ECO:0007669"/>
    <property type="project" value="UniProtKB-UniRule"/>
</dbReference>
<evidence type="ECO:0000259" key="15">
    <source>
        <dbReference type="Pfam" id="PF04413"/>
    </source>
</evidence>
<evidence type="ECO:0000256" key="7">
    <source>
        <dbReference type="ARBA" id="ARBA00022679"/>
    </source>
</evidence>
<evidence type="ECO:0000256" key="5">
    <source>
        <dbReference type="ARBA" id="ARBA00019077"/>
    </source>
</evidence>
<dbReference type="OrthoDB" id="9789797at2"/>